<sequence length="54" mass="5894">MFAAAVCVLRLTPDAVWRATPRELALALGPFAGLAAPPSRARLDDLMQRFPDTR</sequence>
<organism evidence="1 2">
    <name type="scientific">Aureimonas flava</name>
    <dbReference type="NCBI Taxonomy" id="2320271"/>
    <lineage>
        <taxon>Bacteria</taxon>
        <taxon>Pseudomonadati</taxon>
        <taxon>Pseudomonadota</taxon>
        <taxon>Alphaproteobacteria</taxon>
        <taxon>Hyphomicrobiales</taxon>
        <taxon>Aurantimonadaceae</taxon>
        <taxon>Aureimonas</taxon>
    </lineage>
</organism>
<protein>
    <submittedName>
        <fullName evidence="1">Phage tail assembly chaperone</fullName>
    </submittedName>
</protein>
<reference evidence="2" key="1">
    <citation type="submission" date="2018-09" db="EMBL/GenBank/DDBJ databases">
        <authorList>
            <person name="Tuo L."/>
        </authorList>
    </citation>
    <scope>NUCLEOTIDE SEQUENCE [LARGE SCALE GENOMIC DNA]</scope>
    <source>
        <strain evidence="2">M2BS4Y-1</strain>
    </source>
</reference>
<evidence type="ECO:0000313" key="2">
    <source>
        <dbReference type="Proteomes" id="UP000265750"/>
    </source>
</evidence>
<dbReference type="InterPro" id="IPR011739">
    <property type="entry name" value="GTA_rcc01693"/>
</dbReference>
<dbReference type="InterPro" id="IPR019056">
    <property type="entry name" value="Phage_TAC_6"/>
</dbReference>
<gene>
    <name evidence="1" type="ORF">D3218_07950</name>
</gene>
<dbReference type="AlphaFoldDB" id="A0A3A1WNQ0"/>
<dbReference type="NCBIfam" id="TIGR02216">
    <property type="entry name" value="phage_TIGR02216"/>
    <property type="match status" value="1"/>
</dbReference>
<accession>A0A3A1WNQ0</accession>
<proteinExistence type="predicted"/>
<comment type="caution">
    <text evidence="1">The sequence shown here is derived from an EMBL/GenBank/DDBJ whole genome shotgun (WGS) entry which is preliminary data.</text>
</comment>
<dbReference type="EMBL" id="QYRN01000004">
    <property type="protein sequence ID" value="RIY01617.1"/>
    <property type="molecule type" value="Genomic_DNA"/>
</dbReference>
<keyword evidence="2" id="KW-1185">Reference proteome</keyword>
<evidence type="ECO:0000313" key="1">
    <source>
        <dbReference type="EMBL" id="RIY01617.1"/>
    </source>
</evidence>
<dbReference type="Proteomes" id="UP000265750">
    <property type="component" value="Unassembled WGS sequence"/>
</dbReference>
<dbReference type="Pfam" id="PF09550">
    <property type="entry name" value="Phage_TAC_6"/>
    <property type="match status" value="1"/>
</dbReference>
<name>A0A3A1WNQ0_9HYPH</name>